<evidence type="ECO:0000313" key="4">
    <source>
        <dbReference type="Proteomes" id="UP001204562"/>
    </source>
</evidence>
<organism evidence="3 4">
    <name type="scientific">Intestinimonas massiliensis</name>
    <name type="common">ex Afouda et al. 2020</name>
    <dbReference type="NCBI Taxonomy" id="1673721"/>
    <lineage>
        <taxon>Bacteria</taxon>
        <taxon>Bacillati</taxon>
        <taxon>Bacillota</taxon>
        <taxon>Clostridia</taxon>
        <taxon>Eubacteriales</taxon>
        <taxon>Intestinimonas</taxon>
    </lineage>
</organism>
<feature type="compositionally biased region" description="Low complexity" evidence="1">
    <location>
        <begin position="62"/>
        <end position="77"/>
    </location>
</feature>
<dbReference type="EMBL" id="JANFYS010000001">
    <property type="protein sequence ID" value="MCQ4768998.1"/>
    <property type="molecule type" value="Genomic_DNA"/>
</dbReference>
<evidence type="ECO:0000256" key="1">
    <source>
        <dbReference type="SAM" id="MobiDB-lite"/>
    </source>
</evidence>
<dbReference type="Proteomes" id="UP001204562">
    <property type="component" value="Unassembled WGS sequence"/>
</dbReference>
<evidence type="ECO:0000313" key="2">
    <source>
        <dbReference type="EMBL" id="MCQ4768998.1"/>
    </source>
</evidence>
<proteinExistence type="predicted"/>
<gene>
    <name evidence="2" type="ORF">NE579_00775</name>
    <name evidence="3" type="ORF">NE579_01050</name>
</gene>
<reference evidence="3" key="1">
    <citation type="submission" date="2022-06" db="EMBL/GenBank/DDBJ databases">
        <title>Isolation of gut microbiota from human fecal samples.</title>
        <authorList>
            <person name="Pamer E.G."/>
            <person name="Barat B."/>
            <person name="Waligurski E."/>
            <person name="Medina S."/>
            <person name="Paddock L."/>
            <person name="Mostad J."/>
        </authorList>
    </citation>
    <scope>NUCLEOTIDE SEQUENCE</scope>
    <source>
        <strain evidence="3">DFI.9.91</strain>
    </source>
</reference>
<feature type="region of interest" description="Disordered" evidence="1">
    <location>
        <begin position="21"/>
        <end position="89"/>
    </location>
</feature>
<evidence type="ECO:0000313" key="3">
    <source>
        <dbReference type="EMBL" id="MCQ4769051.1"/>
    </source>
</evidence>
<sequence>MSMFKTLLDIDLKLFDAGAAAGGGAGAAGDGAAVQAGSNGGPDSSRQGNTGGEPQRIVYGRQAGAEGAPEQAPAAGETHTETASTPEERKARFRALIDGEFKDLYSAETQSMLDRRMRKEREKQDALRSSLDAQKPVIDAVMARYGIPDGDMAKLAAAIQADDAMWSGAAEEAGMNVEQFKRFQRLQMENAQLRQAQERREAEGRMRAQLAAWDQEAAGLKNTVEGFDLPTELQNETFKRLLMAQVPIETAYQVAHLDDIKAQTATQAAASREKAVVDNIKAKGQRPQEAGLSSQNGVIVKSDVSQLTDEDMDEIIRRVRAGERISF</sequence>
<dbReference type="RefSeq" id="WP_256302912.1">
    <property type="nucleotide sequence ID" value="NZ_JANFYS010000001.1"/>
</dbReference>
<accession>A0AAW5JKF7</accession>
<name>A0AAW5JKF7_9FIRM</name>
<dbReference type="AlphaFoldDB" id="A0AAW5JKF7"/>
<comment type="caution">
    <text evidence="3">The sequence shown here is derived from an EMBL/GenBank/DDBJ whole genome shotgun (WGS) entry which is preliminary data.</text>
</comment>
<dbReference type="EMBL" id="JANFYS010000001">
    <property type="protein sequence ID" value="MCQ4769051.1"/>
    <property type="molecule type" value="Genomic_DNA"/>
</dbReference>
<protein>
    <submittedName>
        <fullName evidence="3">Uncharacterized protein</fullName>
    </submittedName>
</protein>